<dbReference type="EMBL" id="MU001639">
    <property type="protein sequence ID" value="KAF2480727.1"/>
    <property type="molecule type" value="Genomic_DNA"/>
</dbReference>
<dbReference type="Proteomes" id="UP000799767">
    <property type="component" value="Unassembled WGS sequence"/>
</dbReference>
<organism evidence="1 2">
    <name type="scientific">Neohortaea acidophila</name>
    <dbReference type="NCBI Taxonomy" id="245834"/>
    <lineage>
        <taxon>Eukaryota</taxon>
        <taxon>Fungi</taxon>
        <taxon>Dikarya</taxon>
        <taxon>Ascomycota</taxon>
        <taxon>Pezizomycotina</taxon>
        <taxon>Dothideomycetes</taxon>
        <taxon>Dothideomycetidae</taxon>
        <taxon>Mycosphaerellales</taxon>
        <taxon>Teratosphaeriaceae</taxon>
        <taxon>Neohortaea</taxon>
    </lineage>
</organism>
<keyword evidence="2" id="KW-1185">Reference proteome</keyword>
<evidence type="ECO:0000313" key="1">
    <source>
        <dbReference type="EMBL" id="KAF2480727.1"/>
    </source>
</evidence>
<reference evidence="1" key="1">
    <citation type="journal article" date="2020" name="Stud. Mycol.">
        <title>101 Dothideomycetes genomes: a test case for predicting lifestyles and emergence of pathogens.</title>
        <authorList>
            <person name="Haridas S."/>
            <person name="Albert R."/>
            <person name="Binder M."/>
            <person name="Bloem J."/>
            <person name="Labutti K."/>
            <person name="Salamov A."/>
            <person name="Andreopoulos B."/>
            <person name="Baker S."/>
            <person name="Barry K."/>
            <person name="Bills G."/>
            <person name="Bluhm B."/>
            <person name="Cannon C."/>
            <person name="Castanera R."/>
            <person name="Culley D."/>
            <person name="Daum C."/>
            <person name="Ezra D."/>
            <person name="Gonzalez J."/>
            <person name="Henrissat B."/>
            <person name="Kuo A."/>
            <person name="Liang C."/>
            <person name="Lipzen A."/>
            <person name="Lutzoni F."/>
            <person name="Magnuson J."/>
            <person name="Mondo S."/>
            <person name="Nolan M."/>
            <person name="Ohm R."/>
            <person name="Pangilinan J."/>
            <person name="Park H.-J."/>
            <person name="Ramirez L."/>
            <person name="Alfaro M."/>
            <person name="Sun H."/>
            <person name="Tritt A."/>
            <person name="Yoshinaga Y."/>
            <person name="Zwiers L.-H."/>
            <person name="Turgeon B."/>
            <person name="Goodwin S."/>
            <person name="Spatafora J."/>
            <person name="Crous P."/>
            <person name="Grigoriev I."/>
        </authorList>
    </citation>
    <scope>NUCLEOTIDE SEQUENCE</scope>
    <source>
        <strain evidence="1">CBS 113389</strain>
    </source>
</reference>
<dbReference type="AlphaFoldDB" id="A0A6A6PN94"/>
<gene>
    <name evidence="1" type="ORF">BDY17DRAFT_348256</name>
</gene>
<dbReference type="GeneID" id="54479143"/>
<evidence type="ECO:0000313" key="2">
    <source>
        <dbReference type="Proteomes" id="UP000799767"/>
    </source>
</evidence>
<accession>A0A6A6PN94</accession>
<dbReference type="RefSeq" id="XP_033587297.1">
    <property type="nucleotide sequence ID" value="XM_033738141.1"/>
</dbReference>
<proteinExistence type="predicted"/>
<sequence length="119" mass="13716">MALFAKDDDGFCYHIGGMETRDDWWAYSSRDDKTTAPRRGNRRWWTLDDGTDRVACQQGDWCVFKPMSEAGNWEFAMEYDEDTRNRGYYYLSLGGNWLCVDGSGALNFKGSGSYVLTQM</sequence>
<protein>
    <submittedName>
        <fullName evidence="1">Uncharacterized protein</fullName>
    </submittedName>
</protein>
<name>A0A6A6PN94_9PEZI</name>